<protein>
    <submittedName>
        <fullName evidence="5">4-phosphopantetheinyl transferase</fullName>
    </submittedName>
</protein>
<gene>
    <name evidence="5" type="ORF">DEJ51_00105</name>
</gene>
<feature type="compositionally biased region" description="Low complexity" evidence="3">
    <location>
        <begin position="15"/>
        <end position="26"/>
    </location>
</feature>
<dbReference type="OrthoDB" id="190168at2"/>
<dbReference type="InterPro" id="IPR037143">
    <property type="entry name" value="4-PPantetheinyl_Trfase_dom_sf"/>
</dbReference>
<dbReference type="PANTHER" id="PTHR12215">
    <property type="entry name" value="PHOSPHOPANTETHEINE TRANSFERASE"/>
    <property type="match status" value="1"/>
</dbReference>
<keyword evidence="2 5" id="KW-0808">Transferase</keyword>
<reference evidence="5 6" key="1">
    <citation type="submission" date="2018-05" db="EMBL/GenBank/DDBJ databases">
        <title>Streptomyces venezuelae.</title>
        <authorList>
            <person name="Kim W."/>
            <person name="Lee N."/>
            <person name="Cho B.-K."/>
        </authorList>
    </citation>
    <scope>NUCLEOTIDE SEQUENCE [LARGE SCALE GENOMIC DNA]</scope>
    <source>
        <strain evidence="5 6">ATCC 21018</strain>
    </source>
</reference>
<evidence type="ECO:0000256" key="1">
    <source>
        <dbReference type="ARBA" id="ARBA00010990"/>
    </source>
</evidence>
<organism evidence="5 6">
    <name type="scientific">Streptomyces venezuelae</name>
    <dbReference type="NCBI Taxonomy" id="54571"/>
    <lineage>
        <taxon>Bacteria</taxon>
        <taxon>Bacillati</taxon>
        <taxon>Actinomycetota</taxon>
        <taxon>Actinomycetes</taxon>
        <taxon>Kitasatosporales</taxon>
        <taxon>Streptomycetaceae</taxon>
        <taxon>Streptomyces</taxon>
    </lineage>
</organism>
<dbReference type="AlphaFoldDB" id="A0A5P2DCQ1"/>
<evidence type="ECO:0000313" key="6">
    <source>
        <dbReference type="Proteomes" id="UP000324101"/>
    </source>
</evidence>
<dbReference type="SUPFAM" id="SSF56214">
    <property type="entry name" value="4'-phosphopantetheinyl transferase"/>
    <property type="match status" value="2"/>
</dbReference>
<dbReference type="GO" id="GO:0019878">
    <property type="term" value="P:lysine biosynthetic process via aminoadipic acid"/>
    <property type="evidence" value="ECO:0007669"/>
    <property type="project" value="TreeGrafter"/>
</dbReference>
<evidence type="ECO:0000313" key="5">
    <source>
        <dbReference type="EMBL" id="QES52872.1"/>
    </source>
</evidence>
<proteinExistence type="inferred from homology"/>
<dbReference type="GO" id="GO:0008897">
    <property type="term" value="F:holo-[acyl-carrier-protein] synthase activity"/>
    <property type="evidence" value="ECO:0007669"/>
    <property type="project" value="InterPro"/>
</dbReference>
<dbReference type="GO" id="GO:0005829">
    <property type="term" value="C:cytosol"/>
    <property type="evidence" value="ECO:0007669"/>
    <property type="project" value="TreeGrafter"/>
</dbReference>
<dbReference type="Proteomes" id="UP000324101">
    <property type="component" value="Chromosome"/>
</dbReference>
<accession>A0A5P2DCQ1</accession>
<dbReference type="Pfam" id="PF01648">
    <property type="entry name" value="ACPS"/>
    <property type="match status" value="1"/>
</dbReference>
<dbReference type="Gene3D" id="3.90.470.20">
    <property type="entry name" value="4'-phosphopantetheinyl transferase domain"/>
    <property type="match status" value="2"/>
</dbReference>
<evidence type="ECO:0000259" key="4">
    <source>
        <dbReference type="Pfam" id="PF01648"/>
    </source>
</evidence>
<evidence type="ECO:0000256" key="3">
    <source>
        <dbReference type="SAM" id="MobiDB-lite"/>
    </source>
</evidence>
<dbReference type="GO" id="GO:0000287">
    <property type="term" value="F:magnesium ion binding"/>
    <property type="evidence" value="ECO:0007669"/>
    <property type="project" value="InterPro"/>
</dbReference>
<name>A0A5P2DCQ1_STRVZ</name>
<dbReference type="EMBL" id="CP029189">
    <property type="protein sequence ID" value="QES52872.1"/>
    <property type="molecule type" value="Genomic_DNA"/>
</dbReference>
<feature type="region of interest" description="Disordered" evidence="3">
    <location>
        <begin position="1"/>
        <end position="26"/>
    </location>
</feature>
<sequence>MGGGPLRRGHHGRPGLRTAVRPAPVRTRPRAWPAPAHVPPVHPVPLPVVLPGQTRVWAASVAENAAAATARRGELDREESLRADRFRRFADVDRFLVAHVCLRDVLGTLLGTPPARLVIDREPCTACGGPHGRPFLPGRPVHFSLAHAGDLVLVAVAPVPVGVDVADLLPDARVHTAVAGLHEDERAELLALPRPARAAAFARCWTRKEAVLKSTGQGLSHGTRQPYVGTAAEPARTAEHQVYDLPVPAGGVAALALWTG</sequence>
<evidence type="ECO:0000256" key="2">
    <source>
        <dbReference type="ARBA" id="ARBA00022679"/>
    </source>
</evidence>
<feature type="domain" description="4'-phosphopantetheinyl transferase" evidence="4">
    <location>
        <begin position="160"/>
        <end position="223"/>
    </location>
</feature>
<comment type="similarity">
    <text evidence="1">Belongs to the P-Pant transferase superfamily. Gsp/Sfp/HetI/AcpT family.</text>
</comment>
<dbReference type="PANTHER" id="PTHR12215:SF10">
    <property type="entry name" value="L-AMINOADIPATE-SEMIALDEHYDE DEHYDROGENASE-PHOSPHOPANTETHEINYL TRANSFERASE"/>
    <property type="match status" value="1"/>
</dbReference>
<dbReference type="InterPro" id="IPR050559">
    <property type="entry name" value="P-Pant_transferase_sf"/>
</dbReference>
<dbReference type="InterPro" id="IPR008278">
    <property type="entry name" value="4-PPantetheinyl_Trfase_dom"/>
</dbReference>